<dbReference type="Proteomes" id="UP000518315">
    <property type="component" value="Unassembled WGS sequence"/>
</dbReference>
<sequence length="203" mass="21553">MKSPWRFLADLTSRRKTQSSPLVPPASDKPAEDQAGDQDGAQALSATKAASTDHSLGTTDVAAASPVTSSSVVRPTVEPSEVASHLPSERAVDIVEPEVAIERPDPDVVAIAPASPGDMEALSTSSKNRSKRIKPGSVQVVTQSPFKSNDDPQPASLPVQPLTFLQEVAALDEDIAALKATLALKLKLQNAQLKKMLERFDIR</sequence>
<protein>
    <submittedName>
        <fullName evidence="2">Uncharacterized protein</fullName>
    </submittedName>
</protein>
<evidence type="ECO:0000313" key="2">
    <source>
        <dbReference type="EMBL" id="MBB3136002.1"/>
    </source>
</evidence>
<feature type="region of interest" description="Disordered" evidence="1">
    <location>
        <begin position="1"/>
        <end position="89"/>
    </location>
</feature>
<evidence type="ECO:0000256" key="1">
    <source>
        <dbReference type="SAM" id="MobiDB-lite"/>
    </source>
</evidence>
<comment type="caution">
    <text evidence="2">The sequence shown here is derived from an EMBL/GenBank/DDBJ whole genome shotgun (WGS) entry which is preliminary data.</text>
</comment>
<dbReference type="EMBL" id="JACHXH010000012">
    <property type="protein sequence ID" value="MBB3136002.1"/>
    <property type="molecule type" value="Genomic_DNA"/>
</dbReference>
<dbReference type="OrthoDB" id="8368660at2"/>
<gene>
    <name evidence="2" type="ORF">FHS26_003749</name>
</gene>
<proteinExistence type="predicted"/>
<name>A0A4V6N1T6_9HYPH</name>
<keyword evidence="3" id="KW-1185">Reference proteome</keyword>
<dbReference type="AlphaFoldDB" id="A0A4V6N1T6"/>
<reference evidence="2 3" key="1">
    <citation type="submission" date="2020-08" db="EMBL/GenBank/DDBJ databases">
        <title>Genomic Encyclopedia of Type Strains, Phase III (KMG-III): the genomes of soil and plant-associated and newly described type strains.</title>
        <authorList>
            <person name="Whitman W."/>
        </authorList>
    </citation>
    <scope>NUCLEOTIDE SEQUENCE [LARGE SCALE GENOMIC DNA]</scope>
    <source>
        <strain evidence="2 3">CECT 4113</strain>
    </source>
</reference>
<feature type="compositionally biased region" description="Low complexity" evidence="1">
    <location>
        <begin position="61"/>
        <end position="82"/>
    </location>
</feature>
<evidence type="ECO:0000313" key="3">
    <source>
        <dbReference type="Proteomes" id="UP000518315"/>
    </source>
</evidence>
<organism evidence="2 3">
    <name type="scientific">Rhizobium pisi</name>
    <dbReference type="NCBI Taxonomy" id="574561"/>
    <lineage>
        <taxon>Bacteria</taxon>
        <taxon>Pseudomonadati</taxon>
        <taxon>Pseudomonadota</taxon>
        <taxon>Alphaproteobacteria</taxon>
        <taxon>Hyphomicrobiales</taxon>
        <taxon>Rhizobiaceae</taxon>
        <taxon>Rhizobium/Agrobacterium group</taxon>
        <taxon>Rhizobium</taxon>
    </lineage>
</organism>
<accession>A0A4V6N1T6</accession>
<feature type="region of interest" description="Disordered" evidence="1">
    <location>
        <begin position="117"/>
        <end position="138"/>
    </location>
</feature>
<dbReference type="RefSeq" id="WP_125846526.1">
    <property type="nucleotide sequence ID" value="NZ_JACHXH010000012.1"/>
</dbReference>
<feature type="compositionally biased region" description="Polar residues" evidence="1">
    <location>
        <begin position="44"/>
        <end position="58"/>
    </location>
</feature>